<organism evidence="1 2">
    <name type="scientific">Nocardioides bruguierae</name>
    <dbReference type="NCBI Taxonomy" id="2945102"/>
    <lineage>
        <taxon>Bacteria</taxon>
        <taxon>Bacillati</taxon>
        <taxon>Actinomycetota</taxon>
        <taxon>Actinomycetes</taxon>
        <taxon>Propionibacteriales</taxon>
        <taxon>Nocardioidaceae</taxon>
        <taxon>Nocardioides</taxon>
    </lineage>
</organism>
<dbReference type="Proteomes" id="UP001139485">
    <property type="component" value="Unassembled WGS sequence"/>
</dbReference>
<gene>
    <name evidence="1" type="ORF">M8330_20240</name>
</gene>
<evidence type="ECO:0000313" key="2">
    <source>
        <dbReference type="Proteomes" id="UP001139485"/>
    </source>
</evidence>
<dbReference type="RefSeq" id="WP_250828806.1">
    <property type="nucleotide sequence ID" value="NZ_JAMOIL010000041.1"/>
</dbReference>
<proteinExistence type="predicted"/>
<reference evidence="1" key="1">
    <citation type="submission" date="2022-05" db="EMBL/GenBank/DDBJ databases">
        <authorList>
            <person name="Tuo L."/>
        </authorList>
    </citation>
    <scope>NUCLEOTIDE SEQUENCE</scope>
    <source>
        <strain evidence="1">BSK12Z-4</strain>
    </source>
</reference>
<dbReference type="Gene3D" id="1.10.150.330">
    <property type="entry name" value="zn-dependent alcohol dehydrogenase"/>
    <property type="match status" value="1"/>
</dbReference>
<dbReference type="EMBL" id="JAMOIL010000041">
    <property type="protein sequence ID" value="MCM0622623.1"/>
    <property type="molecule type" value="Genomic_DNA"/>
</dbReference>
<dbReference type="SUPFAM" id="SSF53335">
    <property type="entry name" value="S-adenosyl-L-methionine-dependent methyltransferases"/>
    <property type="match status" value="1"/>
</dbReference>
<comment type="caution">
    <text evidence="1">The sequence shown here is derived from an EMBL/GenBank/DDBJ whole genome shotgun (WGS) entry which is preliminary data.</text>
</comment>
<protein>
    <submittedName>
        <fullName evidence="1">Uncharacterized protein</fullName>
    </submittedName>
</protein>
<dbReference type="AlphaFoldDB" id="A0A9X2DB68"/>
<sequence>MNTKAAAWNAVGGMFWTHGRVSARPSGEELALFTRGVAPGDRVVLIGASTRELAERLQEIGADLTVLDFSERMCADLRAASPGIEVICHDILEPATALAGSAKWVLSDRLVNRFDATEAVHAVGTMMELLQPEGVLRATIKLGLYPMDDRMIAEGERLGTLSAFWDESSRTIDFATAGEALSSGLLAHGDIPREVLLEWYQGRGRETRLDAPDVTELFARCDLEVKNEIDLPDAPGTSMFEAVRRMAS</sequence>
<dbReference type="Gene3D" id="3.40.50.150">
    <property type="entry name" value="Vaccinia Virus protein VP39"/>
    <property type="match status" value="1"/>
</dbReference>
<evidence type="ECO:0000313" key="1">
    <source>
        <dbReference type="EMBL" id="MCM0622623.1"/>
    </source>
</evidence>
<dbReference type="InterPro" id="IPR029063">
    <property type="entry name" value="SAM-dependent_MTases_sf"/>
</dbReference>
<name>A0A9X2DB68_9ACTN</name>
<accession>A0A9X2DB68</accession>
<keyword evidence="2" id="KW-1185">Reference proteome</keyword>